<dbReference type="HOGENOM" id="CLU_3187931_0_0_6"/>
<evidence type="ECO:0000313" key="2">
    <source>
        <dbReference type="Proteomes" id="UP000026913"/>
    </source>
</evidence>
<proteinExistence type="predicted"/>
<protein>
    <submittedName>
        <fullName evidence="1">Uncharacterized protein</fullName>
    </submittedName>
</protein>
<dbReference type="KEGG" id="pman:OU5_P0020"/>
<dbReference type="EMBL" id="CP005961">
    <property type="protein sequence ID" value="AHZ73272.1"/>
    <property type="molecule type" value="Genomic_DNA"/>
</dbReference>
<dbReference type="Proteomes" id="UP000026913">
    <property type="component" value="Plasmid unnamed"/>
</dbReference>
<dbReference type="OrthoDB" id="9928854at2"/>
<dbReference type="RefSeq" id="WP_158491248.1">
    <property type="nucleotide sequence ID" value="NZ_CP005961.1"/>
</dbReference>
<name>A0A024EKG6_9PSED</name>
<keyword evidence="1" id="KW-0614">Plasmid</keyword>
<sequence length="46" mass="5168">MDNFIRGFKRGVKQSSIGYWAPAVALWVLLKNTTINLVDSVSRLDS</sequence>
<organism evidence="1 2">
    <name type="scientific">Pseudomonas mandelii JR-1</name>
    <dbReference type="NCBI Taxonomy" id="1147786"/>
    <lineage>
        <taxon>Bacteria</taxon>
        <taxon>Pseudomonadati</taxon>
        <taxon>Pseudomonadota</taxon>
        <taxon>Gammaproteobacteria</taxon>
        <taxon>Pseudomonadales</taxon>
        <taxon>Pseudomonadaceae</taxon>
        <taxon>Pseudomonas</taxon>
    </lineage>
</organism>
<dbReference type="AlphaFoldDB" id="A0A024EKG6"/>
<accession>A0A024EKG6</accession>
<gene>
    <name evidence="1" type="ORF">OU5_P0020</name>
</gene>
<reference evidence="1 2" key="1">
    <citation type="journal article" date="2012" name="J. Bacteriol.">
        <title>Genome sequence of cold-adapted Pseudomonas mandelii strain JR-1.</title>
        <authorList>
            <person name="Jang S.H."/>
            <person name="Kim J."/>
            <person name="Kim J."/>
            <person name="Hong S."/>
            <person name="Lee C."/>
        </authorList>
    </citation>
    <scope>NUCLEOTIDE SEQUENCE [LARGE SCALE GENOMIC DNA]</scope>
    <source>
        <strain evidence="1 2">JR-1</strain>
        <plasmid evidence="2">Plasmid</plasmid>
    </source>
</reference>
<geneLocation type="plasmid" evidence="2"/>
<evidence type="ECO:0000313" key="1">
    <source>
        <dbReference type="EMBL" id="AHZ73272.1"/>
    </source>
</evidence>